<evidence type="ECO:0000313" key="2">
    <source>
        <dbReference type="EMBL" id="KAF6720147.1"/>
    </source>
</evidence>
<evidence type="ECO:0000313" key="3">
    <source>
        <dbReference type="Proteomes" id="UP000646548"/>
    </source>
</evidence>
<dbReference type="PANTHER" id="PTHR13771">
    <property type="entry name" value="INTERCELLULAR ADHESION MOLECULE"/>
    <property type="match status" value="1"/>
</dbReference>
<dbReference type="GO" id="GO:0005178">
    <property type="term" value="F:integrin binding"/>
    <property type="evidence" value="ECO:0007669"/>
    <property type="project" value="InterPro"/>
</dbReference>
<protein>
    <submittedName>
        <fullName evidence="2">Vascular cell adhesion protein 1</fullName>
    </submittedName>
</protein>
<feature type="signal peptide" evidence="1">
    <location>
        <begin position="1"/>
        <end position="27"/>
    </location>
</feature>
<dbReference type="AlphaFoldDB" id="A0A834BZB5"/>
<dbReference type="InterPro" id="IPR036179">
    <property type="entry name" value="Ig-like_dom_sf"/>
</dbReference>
<dbReference type="SUPFAM" id="SSF48726">
    <property type="entry name" value="Immunoglobulin"/>
    <property type="match status" value="2"/>
</dbReference>
<sequence>MASEGKMWARGGPITLVLFRLFGSASLFPYTPAPSVPSQISPPPPLLTDFPSWLSPSLSISSSNPHLTSSSGESSKTAGCDLSISPSSLVVRFGDPVKANCSKQKAGFPVLGWEVSVGSPEATLSEFLVWRVDRLTEWSINPMCYAMSDEGGKCDVALSLTVYQPPTAVSITYVNHTGPLLEGGSYSLQCTVQDVAPLEKVVVIFYEGQTALSQIKFNDTRQKTPANKSITQSIVPCREDNGTEYWCEARLDLGPEGPQQPLVVTSQKLTLLVLSHPNSTKLQRTCGKCKGETSPENSGTINGYHTCFLLAALLSQMIIQQ</sequence>
<keyword evidence="1" id="KW-0732">Signal</keyword>
<gene>
    <name evidence="2" type="ORF">FQA47_023380</name>
</gene>
<accession>A0A834BZB5</accession>
<dbReference type="GO" id="GO:0007155">
    <property type="term" value="P:cell adhesion"/>
    <property type="evidence" value="ECO:0007669"/>
    <property type="project" value="InterPro"/>
</dbReference>
<organism evidence="2 3">
    <name type="scientific">Oryzias melastigma</name>
    <name type="common">Marine medaka</name>
    <dbReference type="NCBI Taxonomy" id="30732"/>
    <lineage>
        <taxon>Eukaryota</taxon>
        <taxon>Metazoa</taxon>
        <taxon>Chordata</taxon>
        <taxon>Craniata</taxon>
        <taxon>Vertebrata</taxon>
        <taxon>Euteleostomi</taxon>
        <taxon>Actinopterygii</taxon>
        <taxon>Neopterygii</taxon>
        <taxon>Teleostei</taxon>
        <taxon>Neoteleostei</taxon>
        <taxon>Acanthomorphata</taxon>
        <taxon>Ovalentaria</taxon>
        <taxon>Atherinomorphae</taxon>
        <taxon>Beloniformes</taxon>
        <taxon>Adrianichthyidae</taxon>
        <taxon>Oryziinae</taxon>
        <taxon>Oryzias</taxon>
    </lineage>
</organism>
<evidence type="ECO:0000256" key="1">
    <source>
        <dbReference type="SAM" id="SignalP"/>
    </source>
</evidence>
<dbReference type="PANTHER" id="PTHR13771:SF9">
    <property type="entry name" value="INTERCELLULAR ADHESION MOLECULE 5"/>
    <property type="match status" value="1"/>
</dbReference>
<dbReference type="Gene3D" id="2.60.40.10">
    <property type="entry name" value="Immunoglobulins"/>
    <property type="match status" value="2"/>
</dbReference>
<dbReference type="InterPro" id="IPR013783">
    <property type="entry name" value="Ig-like_fold"/>
</dbReference>
<feature type="chain" id="PRO_5032281553" evidence="1">
    <location>
        <begin position="28"/>
        <end position="321"/>
    </location>
</feature>
<dbReference type="EMBL" id="WKFB01000530">
    <property type="protein sequence ID" value="KAF6720147.1"/>
    <property type="molecule type" value="Genomic_DNA"/>
</dbReference>
<name>A0A834BZB5_ORYME</name>
<comment type="caution">
    <text evidence="2">The sequence shown here is derived from an EMBL/GenBank/DDBJ whole genome shotgun (WGS) entry which is preliminary data.</text>
</comment>
<dbReference type="InterPro" id="IPR047012">
    <property type="entry name" value="ICAM_VCAM"/>
</dbReference>
<dbReference type="Proteomes" id="UP000646548">
    <property type="component" value="Unassembled WGS sequence"/>
</dbReference>
<proteinExistence type="predicted"/>
<reference evidence="2" key="1">
    <citation type="journal article" name="BMC Genomics">
        <title>Long-read sequencing and de novo genome assembly of marine medaka (Oryzias melastigma).</title>
        <authorList>
            <person name="Liang P."/>
            <person name="Saqib H.S.A."/>
            <person name="Ni X."/>
            <person name="Shen Y."/>
        </authorList>
    </citation>
    <scope>NUCLEOTIDE SEQUENCE</scope>
    <source>
        <strain evidence="2">Bigg-433</strain>
    </source>
</reference>